<keyword evidence="2 3" id="KW-0378">Hydrolase</keyword>
<reference evidence="6 8" key="3">
    <citation type="submission" date="2017-09" db="EMBL/GenBank/DDBJ databases">
        <title>Bacterial strain isolated from the female urinary microbiota.</title>
        <authorList>
            <person name="Thomas-White K."/>
            <person name="Kumar N."/>
            <person name="Forster S."/>
            <person name="Putonti C."/>
            <person name="Lawley T."/>
            <person name="Wolfe A.J."/>
        </authorList>
    </citation>
    <scope>NUCLEOTIDE SEQUENCE [LARGE SCALE GENOMIC DNA]</scope>
    <source>
        <strain evidence="6 8">UMB0115</strain>
    </source>
</reference>
<dbReference type="PROSITE" id="PS51770">
    <property type="entry name" value="HOTDOG_ACOT"/>
    <property type="match status" value="1"/>
</dbReference>
<dbReference type="InterPro" id="IPR029069">
    <property type="entry name" value="HotDog_dom_sf"/>
</dbReference>
<dbReference type="GO" id="GO:0006637">
    <property type="term" value="P:acyl-CoA metabolic process"/>
    <property type="evidence" value="ECO:0007669"/>
    <property type="project" value="TreeGrafter"/>
</dbReference>
<dbReference type="Gene3D" id="3.10.129.10">
    <property type="entry name" value="Hotdog Thioesterase"/>
    <property type="match status" value="1"/>
</dbReference>
<evidence type="ECO:0000313" key="7">
    <source>
        <dbReference type="Proteomes" id="UP000215413"/>
    </source>
</evidence>
<reference evidence="5" key="1">
    <citation type="journal article" date="2017" name="J. Clin. Microbiol.">
        <title>Finegoldia magna Isolated from Orthopedic Joint Implant-Associated Infections.</title>
        <authorList>
            <person name="Soderquist B."/>
            <person name="Bjorklund S."/>
            <person name="Hellmark B."/>
            <person name="Jensen A."/>
            <person name="Bruggemann H."/>
        </authorList>
    </citation>
    <scope>NUCLEOTIDE SEQUENCE</scope>
    <source>
        <strain evidence="5">CCUG 54800</strain>
    </source>
</reference>
<evidence type="ECO:0000313" key="6">
    <source>
        <dbReference type="EMBL" id="PMC59305.1"/>
    </source>
</evidence>
<dbReference type="GO" id="GO:0005829">
    <property type="term" value="C:cytosol"/>
    <property type="evidence" value="ECO:0007669"/>
    <property type="project" value="TreeGrafter"/>
</dbReference>
<gene>
    <name evidence="5" type="ORF">B9N49_07300</name>
    <name evidence="6" type="ORF">CJ208_09255</name>
</gene>
<protein>
    <submittedName>
        <fullName evidence="5">Acyl-CoA thioesterase</fullName>
    </submittedName>
</protein>
<dbReference type="GeneID" id="60840693"/>
<evidence type="ECO:0000256" key="2">
    <source>
        <dbReference type="ARBA" id="ARBA00022801"/>
    </source>
</evidence>
<proteinExistence type="inferred from homology"/>
<dbReference type="EMBL" id="NDYC01000032">
    <property type="protein sequence ID" value="OXZ26805.1"/>
    <property type="molecule type" value="Genomic_DNA"/>
</dbReference>
<dbReference type="AlphaFoldDB" id="A0A233V327"/>
<dbReference type="RefSeq" id="WP_094206151.1">
    <property type="nucleotide sequence ID" value="NZ_BAAAWC010000031.1"/>
</dbReference>
<dbReference type="Proteomes" id="UP000235723">
    <property type="component" value="Unassembled WGS sequence"/>
</dbReference>
<dbReference type="GO" id="GO:0052816">
    <property type="term" value="F:long-chain fatty acyl-CoA hydrolase activity"/>
    <property type="evidence" value="ECO:0007669"/>
    <property type="project" value="TreeGrafter"/>
</dbReference>
<dbReference type="InterPro" id="IPR033120">
    <property type="entry name" value="HOTDOG_ACOT"/>
</dbReference>
<dbReference type="InterPro" id="IPR040170">
    <property type="entry name" value="Cytosol_ACT"/>
</dbReference>
<dbReference type="Pfam" id="PF03061">
    <property type="entry name" value="4HBT"/>
    <property type="match status" value="1"/>
</dbReference>
<evidence type="ECO:0000313" key="8">
    <source>
        <dbReference type="Proteomes" id="UP000235723"/>
    </source>
</evidence>
<dbReference type="SUPFAM" id="SSF54637">
    <property type="entry name" value="Thioesterase/thiol ester dehydrase-isomerase"/>
    <property type="match status" value="1"/>
</dbReference>
<evidence type="ECO:0000256" key="3">
    <source>
        <dbReference type="PROSITE-ProRule" id="PRU01106"/>
    </source>
</evidence>
<comment type="caution">
    <text evidence="5">The sequence shown here is derived from an EMBL/GenBank/DDBJ whole genome shotgun (WGS) entry which is preliminary data.</text>
</comment>
<dbReference type="PANTHER" id="PTHR11049">
    <property type="entry name" value="ACYL COENZYME A THIOESTER HYDROLASE"/>
    <property type="match status" value="1"/>
</dbReference>
<accession>A0A233V327</accession>
<evidence type="ECO:0000259" key="4">
    <source>
        <dbReference type="PROSITE" id="PS51770"/>
    </source>
</evidence>
<dbReference type="PANTHER" id="PTHR11049:SF16">
    <property type="entry name" value="PROTEIN VDLD"/>
    <property type="match status" value="1"/>
</dbReference>
<comment type="similarity">
    <text evidence="1">Belongs to the acyl coenzyme A hydrolase family.</text>
</comment>
<sequence length="156" mass="17734">MKTKQDTKTIVKFRANGDMGNFYGLLHGGELFKMMDTIAGVCTRRFCSNKTLTKAVNNLTFNAPTKLGEIIKITAIIDYVGKTSMECFVRAKVEGTDIIKASGYFTMVSVNEDGESDIVNETIEYVTDEDKMYRDLAIERRKIYKEVNLLQQNYKL</sequence>
<evidence type="ECO:0000313" key="5">
    <source>
        <dbReference type="EMBL" id="OXZ26805.1"/>
    </source>
</evidence>
<reference evidence="7" key="2">
    <citation type="submission" date="2017-04" db="EMBL/GenBank/DDBJ databases">
        <title>Finegoldia magna isolated from orthopedic joint implant-associated infections.</title>
        <authorList>
            <person name="Bjorklund S."/>
            <person name="Bruggemann H."/>
            <person name="Jensen A."/>
            <person name="Hellmark B."/>
            <person name="Soderquist B."/>
        </authorList>
    </citation>
    <scope>NUCLEOTIDE SEQUENCE [LARGE SCALE GENOMIC DNA]</scope>
    <source>
        <strain evidence="7">CCUG 54800</strain>
    </source>
</reference>
<dbReference type="EMBL" id="PNHD01000023">
    <property type="protein sequence ID" value="PMC59305.1"/>
    <property type="molecule type" value="Genomic_DNA"/>
</dbReference>
<organism evidence="5 7">
    <name type="scientific">Finegoldia magna</name>
    <name type="common">Peptostreptococcus magnus</name>
    <dbReference type="NCBI Taxonomy" id="1260"/>
    <lineage>
        <taxon>Bacteria</taxon>
        <taxon>Bacillati</taxon>
        <taxon>Bacillota</taxon>
        <taxon>Tissierellia</taxon>
        <taxon>Tissierellales</taxon>
        <taxon>Peptoniphilaceae</taxon>
        <taxon>Finegoldia</taxon>
    </lineage>
</organism>
<name>A0A233V327_FINMA</name>
<dbReference type="Proteomes" id="UP000215413">
    <property type="component" value="Unassembled WGS sequence"/>
</dbReference>
<dbReference type="InterPro" id="IPR006683">
    <property type="entry name" value="Thioestr_dom"/>
</dbReference>
<feature type="domain" description="HotDog ACOT-type" evidence="4">
    <location>
        <begin position="5"/>
        <end position="113"/>
    </location>
</feature>
<dbReference type="CDD" id="cd03442">
    <property type="entry name" value="BFIT_BACH"/>
    <property type="match status" value="1"/>
</dbReference>
<evidence type="ECO:0000256" key="1">
    <source>
        <dbReference type="ARBA" id="ARBA00010458"/>
    </source>
</evidence>